<dbReference type="Gene3D" id="3.40.50.200">
    <property type="entry name" value="Peptidase S8/S53 domain"/>
    <property type="match status" value="1"/>
</dbReference>
<evidence type="ECO:0000256" key="2">
    <source>
        <dbReference type="PROSITE-ProRule" id="PRU01240"/>
    </source>
</evidence>
<evidence type="ECO:0000256" key="1">
    <source>
        <dbReference type="ARBA" id="ARBA00011073"/>
    </source>
</evidence>
<comment type="similarity">
    <text evidence="1 2">Belongs to the peptidase S8 family.</text>
</comment>
<dbReference type="Pfam" id="PF00082">
    <property type="entry name" value="Peptidase_S8"/>
    <property type="match status" value="1"/>
</dbReference>
<dbReference type="InterPro" id="IPR050131">
    <property type="entry name" value="Peptidase_S8_subtilisin-like"/>
</dbReference>
<evidence type="ECO:0000313" key="4">
    <source>
        <dbReference type="EMBL" id="TKI83259.1"/>
    </source>
</evidence>
<dbReference type="PANTHER" id="PTHR43806">
    <property type="entry name" value="PEPTIDASE S8"/>
    <property type="match status" value="1"/>
</dbReference>
<dbReference type="InterPro" id="IPR000209">
    <property type="entry name" value="Peptidase_S8/S53_dom"/>
</dbReference>
<dbReference type="AlphaFoldDB" id="A0A9X8ZZD4"/>
<feature type="non-terminal residue" evidence="4">
    <location>
        <position position="1"/>
    </location>
</feature>
<comment type="caution">
    <text evidence="4">The sequence shown here is derived from an EMBL/GenBank/DDBJ whole genome shotgun (WGS) entry which is preliminary data.</text>
</comment>
<evidence type="ECO:0000313" key="5">
    <source>
        <dbReference type="Proteomes" id="UP000308444"/>
    </source>
</evidence>
<dbReference type="GO" id="GO:0006508">
    <property type="term" value="P:proteolysis"/>
    <property type="evidence" value="ECO:0007669"/>
    <property type="project" value="InterPro"/>
</dbReference>
<feature type="non-terminal residue" evidence="4">
    <location>
        <position position="75"/>
    </location>
</feature>
<sequence>YAVKGVAPDVDLYSYRVLGPYGSGQTSGILAAIDKAVKDDMDVINLSLGASINDPLYPTSVAVNNAMLAGVVTVV</sequence>
<dbReference type="Proteomes" id="UP000308444">
    <property type="component" value="Unassembled WGS sequence"/>
</dbReference>
<dbReference type="PANTHER" id="PTHR43806:SF65">
    <property type="entry name" value="SERINE PROTEASE APRX"/>
    <property type="match status" value="1"/>
</dbReference>
<dbReference type="GO" id="GO:0004252">
    <property type="term" value="F:serine-type endopeptidase activity"/>
    <property type="evidence" value="ECO:0007669"/>
    <property type="project" value="InterPro"/>
</dbReference>
<organism evidence="4 5">
    <name type="scientific">Bacillus cereus</name>
    <dbReference type="NCBI Taxonomy" id="1396"/>
    <lineage>
        <taxon>Bacteria</taxon>
        <taxon>Bacillati</taxon>
        <taxon>Bacillota</taxon>
        <taxon>Bacilli</taxon>
        <taxon>Bacillales</taxon>
        <taxon>Bacillaceae</taxon>
        <taxon>Bacillus</taxon>
        <taxon>Bacillus cereus group</taxon>
    </lineage>
</organism>
<dbReference type="PROSITE" id="PS51892">
    <property type="entry name" value="SUBTILASE"/>
    <property type="match status" value="1"/>
</dbReference>
<proteinExistence type="inferred from homology"/>
<comment type="caution">
    <text evidence="2">Lacks conserved residue(s) required for the propagation of feature annotation.</text>
</comment>
<feature type="domain" description="Peptidase S8/S53" evidence="3">
    <location>
        <begin position="3"/>
        <end position="74"/>
    </location>
</feature>
<dbReference type="InterPro" id="IPR036852">
    <property type="entry name" value="Peptidase_S8/S53_dom_sf"/>
</dbReference>
<evidence type="ECO:0000259" key="3">
    <source>
        <dbReference type="Pfam" id="PF00082"/>
    </source>
</evidence>
<dbReference type="SUPFAM" id="SSF52743">
    <property type="entry name" value="Subtilisin-like"/>
    <property type="match status" value="1"/>
</dbReference>
<name>A0A9X8ZZD4_BACCE</name>
<protein>
    <recommendedName>
        <fullName evidence="3">Peptidase S8/S53 domain-containing protein</fullName>
    </recommendedName>
</protein>
<gene>
    <name evidence="4" type="ORF">FC695_41390</name>
</gene>
<accession>A0A9X8ZZD4</accession>
<reference evidence="4 5" key="1">
    <citation type="journal article" date="2019" name="Environ. Microbiol.">
        <title>An active ?-lactamase is a part of an orchestrated cell wall stress resistance network of Bacillus subtilis and related rhizosphere species.</title>
        <authorList>
            <person name="Bucher T."/>
            <person name="Keren-Paz A."/>
            <person name="Hausser J."/>
            <person name="Olender T."/>
            <person name="Cytryn E."/>
            <person name="Kolodkin-Gal I."/>
        </authorList>
    </citation>
    <scope>NUCLEOTIDE SEQUENCE [LARGE SCALE GENOMIC DNA]</scope>
    <source>
        <strain evidence="4 5">I32</strain>
    </source>
</reference>
<dbReference type="EMBL" id="SZOH01004729">
    <property type="protein sequence ID" value="TKI83259.1"/>
    <property type="molecule type" value="Genomic_DNA"/>
</dbReference>